<dbReference type="Pfam" id="PF12296">
    <property type="entry name" value="HsbA"/>
    <property type="match status" value="1"/>
</dbReference>
<evidence type="ECO:0000313" key="3">
    <source>
        <dbReference type="Proteomes" id="UP001222325"/>
    </source>
</evidence>
<keyword evidence="3" id="KW-1185">Reference proteome</keyword>
<organism evidence="2 3">
    <name type="scientific">Mycena belliarum</name>
    <dbReference type="NCBI Taxonomy" id="1033014"/>
    <lineage>
        <taxon>Eukaryota</taxon>
        <taxon>Fungi</taxon>
        <taxon>Dikarya</taxon>
        <taxon>Basidiomycota</taxon>
        <taxon>Agaricomycotina</taxon>
        <taxon>Agaricomycetes</taxon>
        <taxon>Agaricomycetidae</taxon>
        <taxon>Agaricales</taxon>
        <taxon>Marasmiineae</taxon>
        <taxon>Mycenaceae</taxon>
        <taxon>Mycena</taxon>
    </lineage>
</organism>
<keyword evidence="1" id="KW-0732">Signal</keyword>
<gene>
    <name evidence="2" type="ORF">B0H15DRAFT_807112</name>
</gene>
<dbReference type="InterPro" id="IPR021054">
    <property type="entry name" value="Cell_wall_mannoprotein_1"/>
</dbReference>
<sequence>MKSVLAILVLTVSSALAALTGPQVVVNINQVATVSGNINSVLGGLSASTSPADVIAMSKTLVTSFTAIIQDLTGDITAMQATPPLADAAAQTIVTALDNFVFVHQALLATVIGQHSVFSRFGVTSPIAAVLRSLEATIDSFAFAMIDLIPTQSVSVQTSKATLDSSVGKATSVYEQLCLPIIGCI</sequence>
<protein>
    <submittedName>
        <fullName evidence="2">Uncharacterized protein</fullName>
    </submittedName>
</protein>
<dbReference type="AlphaFoldDB" id="A0AAD6XI72"/>
<proteinExistence type="predicted"/>
<dbReference type="Proteomes" id="UP001222325">
    <property type="component" value="Unassembled WGS sequence"/>
</dbReference>
<dbReference type="EMBL" id="JARJCN010000130">
    <property type="protein sequence ID" value="KAJ7070396.1"/>
    <property type="molecule type" value="Genomic_DNA"/>
</dbReference>
<feature type="chain" id="PRO_5042129043" evidence="1">
    <location>
        <begin position="18"/>
        <end position="185"/>
    </location>
</feature>
<evidence type="ECO:0000256" key="1">
    <source>
        <dbReference type="SAM" id="SignalP"/>
    </source>
</evidence>
<comment type="caution">
    <text evidence="2">The sequence shown here is derived from an EMBL/GenBank/DDBJ whole genome shotgun (WGS) entry which is preliminary data.</text>
</comment>
<evidence type="ECO:0000313" key="2">
    <source>
        <dbReference type="EMBL" id="KAJ7070396.1"/>
    </source>
</evidence>
<name>A0AAD6XI72_9AGAR</name>
<accession>A0AAD6XI72</accession>
<reference evidence="2" key="1">
    <citation type="submission" date="2023-03" db="EMBL/GenBank/DDBJ databases">
        <title>Massive genome expansion in bonnet fungi (Mycena s.s.) driven by repeated elements and novel gene families across ecological guilds.</title>
        <authorList>
            <consortium name="Lawrence Berkeley National Laboratory"/>
            <person name="Harder C.B."/>
            <person name="Miyauchi S."/>
            <person name="Viragh M."/>
            <person name="Kuo A."/>
            <person name="Thoen E."/>
            <person name="Andreopoulos B."/>
            <person name="Lu D."/>
            <person name="Skrede I."/>
            <person name="Drula E."/>
            <person name="Henrissat B."/>
            <person name="Morin E."/>
            <person name="Kohler A."/>
            <person name="Barry K."/>
            <person name="LaButti K."/>
            <person name="Morin E."/>
            <person name="Salamov A."/>
            <person name="Lipzen A."/>
            <person name="Mereny Z."/>
            <person name="Hegedus B."/>
            <person name="Baldrian P."/>
            <person name="Stursova M."/>
            <person name="Weitz H."/>
            <person name="Taylor A."/>
            <person name="Grigoriev I.V."/>
            <person name="Nagy L.G."/>
            <person name="Martin F."/>
            <person name="Kauserud H."/>
        </authorList>
    </citation>
    <scope>NUCLEOTIDE SEQUENCE</scope>
    <source>
        <strain evidence="2">CBHHK173m</strain>
    </source>
</reference>
<feature type="signal peptide" evidence="1">
    <location>
        <begin position="1"/>
        <end position="17"/>
    </location>
</feature>